<reference evidence="3 4" key="1">
    <citation type="submission" date="2016-11" db="EMBL/GenBank/DDBJ databases">
        <authorList>
            <person name="Jaros S."/>
            <person name="Januszkiewicz K."/>
            <person name="Wedrychowicz H."/>
        </authorList>
    </citation>
    <scope>NUCLEOTIDE SEQUENCE [LARGE SCALE GENOMIC DNA]</scope>
    <source>
        <strain evidence="3 4">GAS499</strain>
    </source>
</reference>
<keyword evidence="2" id="KW-0732">Signal</keyword>
<dbReference type="RefSeq" id="WP_154071449.1">
    <property type="nucleotide sequence ID" value="NZ_LT670844.1"/>
</dbReference>
<feature type="chain" id="PRO_5012116126" evidence="2">
    <location>
        <begin position="26"/>
        <end position="67"/>
    </location>
</feature>
<sequence length="67" mass="7360">MMHLKTMAKLLVLSTVILTGSPALAKQTEHHNAHCLSCEQKAHESGAPRWTGGDTKHDDWPARMILG</sequence>
<dbReference type="OrthoDB" id="9953713at2"/>
<evidence type="ECO:0000313" key="3">
    <source>
        <dbReference type="EMBL" id="SHL16051.1"/>
    </source>
</evidence>
<organism evidence="3 4">
    <name type="scientific">Bradyrhizobium lablabi</name>
    <dbReference type="NCBI Taxonomy" id="722472"/>
    <lineage>
        <taxon>Bacteria</taxon>
        <taxon>Pseudomonadati</taxon>
        <taxon>Pseudomonadota</taxon>
        <taxon>Alphaproteobacteria</taxon>
        <taxon>Hyphomicrobiales</taxon>
        <taxon>Nitrobacteraceae</taxon>
        <taxon>Bradyrhizobium</taxon>
    </lineage>
</organism>
<name>A0A1M6YCM3_9BRAD</name>
<gene>
    <name evidence="3" type="ORF">SAMN05444159_5168</name>
</gene>
<dbReference type="EMBL" id="LT670844">
    <property type="protein sequence ID" value="SHL16051.1"/>
    <property type="molecule type" value="Genomic_DNA"/>
</dbReference>
<proteinExistence type="predicted"/>
<dbReference type="Proteomes" id="UP000189935">
    <property type="component" value="Chromosome I"/>
</dbReference>
<dbReference type="AlphaFoldDB" id="A0A1M6YCM3"/>
<evidence type="ECO:0000256" key="2">
    <source>
        <dbReference type="SAM" id="SignalP"/>
    </source>
</evidence>
<evidence type="ECO:0000313" key="4">
    <source>
        <dbReference type="Proteomes" id="UP000189935"/>
    </source>
</evidence>
<protein>
    <submittedName>
        <fullName evidence="3">Uncharacterized protein</fullName>
    </submittedName>
</protein>
<accession>A0A1M6YCM3</accession>
<evidence type="ECO:0000256" key="1">
    <source>
        <dbReference type="SAM" id="MobiDB-lite"/>
    </source>
</evidence>
<feature type="signal peptide" evidence="2">
    <location>
        <begin position="1"/>
        <end position="25"/>
    </location>
</feature>
<feature type="region of interest" description="Disordered" evidence="1">
    <location>
        <begin position="40"/>
        <end position="60"/>
    </location>
</feature>